<reference evidence="3" key="1">
    <citation type="submission" date="2016-10" db="EMBL/GenBank/DDBJ databases">
        <authorList>
            <person name="Varghese N."/>
            <person name="Submissions S."/>
        </authorList>
    </citation>
    <scope>NUCLEOTIDE SEQUENCE [LARGE SCALE GENOMIC DNA]</scope>
    <source>
        <strain evidence="3">CGMCC 1.10118</strain>
    </source>
</reference>
<feature type="transmembrane region" description="Helical" evidence="1">
    <location>
        <begin position="84"/>
        <end position="113"/>
    </location>
</feature>
<feature type="transmembrane region" description="Helical" evidence="1">
    <location>
        <begin position="125"/>
        <end position="144"/>
    </location>
</feature>
<sequence length="181" mass="17496">MTNVPGAGFVVLLGVAAVALVLPLLAGVSLLLASVTGSRLDATLLAVHGLGIVLGVFLFASGTVPGVESLDLSAGALVGFLRVLLSALAVGLLVALLGEGGPIALGALVTFLLRDTAYARSVRCATTGYVVGGVGGAIIGLLVSGTVLGAVVGALCSIPGALLGVAIDVTATRFAVPGRTA</sequence>
<feature type="transmembrane region" description="Helical" evidence="1">
    <location>
        <begin position="44"/>
        <end position="64"/>
    </location>
</feature>
<dbReference type="RefSeq" id="WP_089769126.1">
    <property type="nucleotide sequence ID" value="NZ_FNPB01000014.1"/>
</dbReference>
<dbReference type="STRING" id="660517.SAMN04487946_11459"/>
<name>A0A1H3JM96_9EURY</name>
<accession>A0A1H3JM96</accession>
<protein>
    <submittedName>
        <fullName evidence="2">Uncharacterized protein</fullName>
    </submittedName>
</protein>
<evidence type="ECO:0000313" key="2">
    <source>
        <dbReference type="EMBL" id="SDY41017.1"/>
    </source>
</evidence>
<dbReference type="AlphaFoldDB" id="A0A1H3JM96"/>
<keyword evidence="1" id="KW-0472">Membrane</keyword>
<dbReference type="EMBL" id="FNPB01000014">
    <property type="protein sequence ID" value="SDY41017.1"/>
    <property type="molecule type" value="Genomic_DNA"/>
</dbReference>
<keyword evidence="1" id="KW-1133">Transmembrane helix</keyword>
<feature type="transmembrane region" description="Helical" evidence="1">
    <location>
        <begin position="150"/>
        <end position="171"/>
    </location>
</feature>
<evidence type="ECO:0000256" key="1">
    <source>
        <dbReference type="SAM" id="Phobius"/>
    </source>
</evidence>
<organism evidence="2 3">
    <name type="scientific">Halobellus clavatus</name>
    <dbReference type="NCBI Taxonomy" id="660517"/>
    <lineage>
        <taxon>Archaea</taxon>
        <taxon>Methanobacteriati</taxon>
        <taxon>Methanobacteriota</taxon>
        <taxon>Stenosarchaea group</taxon>
        <taxon>Halobacteria</taxon>
        <taxon>Halobacteriales</taxon>
        <taxon>Haloferacaceae</taxon>
        <taxon>Halobellus</taxon>
    </lineage>
</organism>
<evidence type="ECO:0000313" key="3">
    <source>
        <dbReference type="Proteomes" id="UP000199170"/>
    </source>
</evidence>
<gene>
    <name evidence="2" type="ORF">SAMN04487946_11459</name>
</gene>
<proteinExistence type="predicted"/>
<feature type="transmembrane region" description="Helical" evidence="1">
    <location>
        <begin position="6"/>
        <end position="32"/>
    </location>
</feature>
<keyword evidence="1" id="KW-0812">Transmembrane</keyword>
<dbReference type="Proteomes" id="UP000199170">
    <property type="component" value="Unassembled WGS sequence"/>
</dbReference>
<keyword evidence="3" id="KW-1185">Reference proteome</keyword>